<dbReference type="Ensembl" id="ENSLLET00000020840.1">
    <property type="protein sequence ID" value="ENSLLEP00000020051.1"/>
    <property type="gene ID" value="ENSLLEG00000012733.1"/>
</dbReference>
<dbReference type="PROSITE" id="PS50878">
    <property type="entry name" value="RT_POL"/>
    <property type="match status" value="1"/>
</dbReference>
<reference evidence="2" key="2">
    <citation type="submission" date="2025-09" db="UniProtKB">
        <authorList>
            <consortium name="Ensembl"/>
        </authorList>
    </citation>
    <scope>IDENTIFICATION</scope>
</reference>
<evidence type="ECO:0000259" key="1">
    <source>
        <dbReference type="PROSITE" id="PS50878"/>
    </source>
</evidence>
<dbReference type="PANTHER" id="PTHR33332">
    <property type="entry name" value="REVERSE TRANSCRIPTASE DOMAIN-CONTAINING PROTEIN"/>
    <property type="match status" value="1"/>
</dbReference>
<keyword evidence="3" id="KW-1185">Reference proteome</keyword>
<feature type="domain" description="Reverse transcriptase" evidence="1">
    <location>
        <begin position="20"/>
        <end position="294"/>
    </location>
</feature>
<proteinExistence type="predicted"/>
<organism evidence="2 3">
    <name type="scientific">Leptobrachium leishanense</name>
    <name type="common">Leishan spiny toad</name>
    <dbReference type="NCBI Taxonomy" id="445787"/>
    <lineage>
        <taxon>Eukaryota</taxon>
        <taxon>Metazoa</taxon>
        <taxon>Chordata</taxon>
        <taxon>Craniata</taxon>
        <taxon>Vertebrata</taxon>
        <taxon>Euteleostomi</taxon>
        <taxon>Amphibia</taxon>
        <taxon>Batrachia</taxon>
        <taxon>Anura</taxon>
        <taxon>Pelobatoidea</taxon>
        <taxon>Megophryidae</taxon>
        <taxon>Leptobrachium</taxon>
    </lineage>
</organism>
<reference evidence="2" key="1">
    <citation type="submission" date="2025-08" db="UniProtKB">
        <authorList>
            <consortium name="Ensembl"/>
        </authorList>
    </citation>
    <scope>IDENTIFICATION</scope>
</reference>
<dbReference type="CDD" id="cd01650">
    <property type="entry name" value="RT_nLTR_like"/>
    <property type="match status" value="1"/>
</dbReference>
<accession>A0A8C5MUW7</accession>
<dbReference type="InterPro" id="IPR043502">
    <property type="entry name" value="DNA/RNA_pol_sf"/>
</dbReference>
<dbReference type="AlphaFoldDB" id="A0A8C5MUW7"/>
<dbReference type="Proteomes" id="UP000694569">
    <property type="component" value="Unplaced"/>
</dbReference>
<dbReference type="SUPFAM" id="SSF56672">
    <property type="entry name" value="DNA/RNA polymerases"/>
    <property type="match status" value="1"/>
</dbReference>
<sequence>MLLKISALAIANPVATLINESLATGYIPKLWKTARVVPIHKSGDSTLVSNYRPISLLPVMSKILEKCVYTQLHDYYQSSNYLTSDHSGFCPNHSTTTALLKVCNDTQADMEQGKLTGAIFLDFAKAFDTVDHGILLQKLKNSGISEHTLTWFQSYVSNRSQHVSISGSSSLPLPVMCGVPQGSILGPLLFMIFINDLPNVCKASTVHMYADDTVIYTSKSNLPQLEAVLPEQFTEVETWIADNKRFLNTDKTVIMLFGTAPKLHKLQNPHLCVRTKSNGTLTTVASLKYLGMWLDPNLSFGPHIEKLSSKPYPKRSALYRNKSCLSPAVRKQIVQQMLMPAIEYGDVVYAAAPQTHLQELTTLYNSCCRFALQCNYMTHHCDILKELNWPSLESRRTLHLSNLVFKSFSGKLPPYLNRLLPPAVPSSYNLQTRTCTLLAIPQYKKKVSRSSFSYRAPQLWNNLPDTIKSSPSLKSLKSSILNIPQYGMNL</sequence>
<evidence type="ECO:0000313" key="3">
    <source>
        <dbReference type="Proteomes" id="UP000694569"/>
    </source>
</evidence>
<name>A0A8C5MUW7_9ANUR</name>
<dbReference type="GeneTree" id="ENSGT01140000282562"/>
<evidence type="ECO:0000313" key="2">
    <source>
        <dbReference type="Ensembl" id="ENSLLEP00000020051.1"/>
    </source>
</evidence>
<protein>
    <recommendedName>
        <fullName evidence="1">Reverse transcriptase domain-containing protein</fullName>
    </recommendedName>
</protein>
<dbReference type="Pfam" id="PF00078">
    <property type="entry name" value="RVT_1"/>
    <property type="match status" value="1"/>
</dbReference>
<dbReference type="OrthoDB" id="10063195at2759"/>
<dbReference type="InterPro" id="IPR000477">
    <property type="entry name" value="RT_dom"/>
</dbReference>